<dbReference type="EMBL" id="CM016558">
    <property type="protein sequence ID" value="TKW03905.1"/>
    <property type="molecule type" value="Genomic_DNA"/>
</dbReference>
<gene>
    <name evidence="1" type="ORF">SEVIR_7G073675v2</name>
</gene>
<evidence type="ECO:0000313" key="2">
    <source>
        <dbReference type="Proteomes" id="UP000298652"/>
    </source>
</evidence>
<dbReference type="Proteomes" id="UP000298652">
    <property type="component" value="Chromosome 7"/>
</dbReference>
<organism evidence="1 2">
    <name type="scientific">Setaria viridis</name>
    <name type="common">Green bristlegrass</name>
    <name type="synonym">Setaria italica subsp. viridis</name>
    <dbReference type="NCBI Taxonomy" id="4556"/>
    <lineage>
        <taxon>Eukaryota</taxon>
        <taxon>Viridiplantae</taxon>
        <taxon>Streptophyta</taxon>
        <taxon>Embryophyta</taxon>
        <taxon>Tracheophyta</taxon>
        <taxon>Spermatophyta</taxon>
        <taxon>Magnoliopsida</taxon>
        <taxon>Liliopsida</taxon>
        <taxon>Poales</taxon>
        <taxon>Poaceae</taxon>
        <taxon>PACMAD clade</taxon>
        <taxon>Panicoideae</taxon>
        <taxon>Panicodae</taxon>
        <taxon>Paniceae</taxon>
        <taxon>Cenchrinae</taxon>
        <taxon>Setaria</taxon>
    </lineage>
</organism>
<keyword evidence="2" id="KW-1185">Reference proteome</keyword>
<evidence type="ECO:0000313" key="1">
    <source>
        <dbReference type="EMBL" id="TKW03905.1"/>
    </source>
</evidence>
<proteinExistence type="predicted"/>
<dbReference type="AlphaFoldDB" id="A0A4U6TR69"/>
<dbReference type="Gramene" id="TKW03905">
    <property type="protein sequence ID" value="TKW03905"/>
    <property type="gene ID" value="SEVIR_7G073675v2"/>
</dbReference>
<name>A0A4U6TR69_SETVI</name>
<protein>
    <submittedName>
        <fullName evidence="1">Uncharacterized protein</fullName>
    </submittedName>
</protein>
<sequence length="31" mass="3531">MKTFGAIHIHDLAPTIQQCTMCVIKMNNKDQ</sequence>
<accession>A0A4U6TR69</accession>
<reference evidence="1" key="1">
    <citation type="submission" date="2019-03" db="EMBL/GenBank/DDBJ databases">
        <title>WGS assembly of Setaria viridis.</title>
        <authorList>
            <person name="Huang P."/>
            <person name="Jenkins J."/>
            <person name="Grimwood J."/>
            <person name="Barry K."/>
            <person name="Healey A."/>
            <person name="Mamidi S."/>
            <person name="Sreedasyam A."/>
            <person name="Shu S."/>
            <person name="Feldman M."/>
            <person name="Wu J."/>
            <person name="Yu Y."/>
            <person name="Chen C."/>
            <person name="Johnson J."/>
            <person name="Rokhsar D."/>
            <person name="Baxter I."/>
            <person name="Schmutz J."/>
            <person name="Brutnell T."/>
            <person name="Kellogg E."/>
        </authorList>
    </citation>
    <scope>NUCLEOTIDE SEQUENCE [LARGE SCALE GENOMIC DNA]</scope>
</reference>